<proteinExistence type="predicted"/>
<dbReference type="Proteomes" id="UP000037210">
    <property type="component" value="Unassembled WGS sequence"/>
</dbReference>
<evidence type="ECO:0008006" key="3">
    <source>
        <dbReference type="Google" id="ProtNLM"/>
    </source>
</evidence>
<evidence type="ECO:0000313" key="2">
    <source>
        <dbReference type="Proteomes" id="UP000037210"/>
    </source>
</evidence>
<reference evidence="1 2" key="1">
    <citation type="submission" date="2015-06" db="EMBL/GenBank/DDBJ databases">
        <title>New insights into the roles of widespread benthic archaea in carbon and nitrogen cycling.</title>
        <authorList>
            <person name="Lazar C.S."/>
            <person name="Baker B.J."/>
            <person name="Seitz K.W."/>
            <person name="Hyde A.S."/>
            <person name="Dick G.J."/>
            <person name="Hinrichs K.-U."/>
            <person name="Teske A.P."/>
        </authorList>
    </citation>
    <scope>NUCLEOTIDE SEQUENCE [LARGE SCALE GENOMIC DNA]</scope>
    <source>
        <strain evidence="1">DG-45</strain>
    </source>
</reference>
<dbReference type="InterPro" id="IPR039437">
    <property type="entry name" value="FrzH/put_lumazine-bd"/>
</dbReference>
<protein>
    <recommendedName>
        <fullName evidence="3">SnoaL-like domain-containing protein</fullName>
    </recommendedName>
</protein>
<dbReference type="InterPro" id="IPR032710">
    <property type="entry name" value="NTF2-like_dom_sf"/>
</dbReference>
<sequence>MSAREEQEIGKAVDAYLNSIKTGEKRYFERAFYPDSVVINAGEGDPERSTRPIDVFAEDVRSRHEMGVRCEEIPLGMTISHVGNAANVRLDFELIIGDRTLYGTDYFNMVKRDGRWRISQKIFDVTHTK</sequence>
<accession>A0A0M0BMH0</accession>
<dbReference type="Pfam" id="PF12893">
    <property type="entry name" value="Lumazine_bd_2"/>
    <property type="match status" value="1"/>
</dbReference>
<name>A0A0M0BMH0_9ARCH</name>
<organism evidence="1 2">
    <name type="scientific">miscellaneous Crenarchaeota group-15 archaeon DG-45</name>
    <dbReference type="NCBI Taxonomy" id="1685127"/>
    <lineage>
        <taxon>Archaea</taxon>
        <taxon>Candidatus Bathyarchaeota</taxon>
        <taxon>MCG-15</taxon>
    </lineage>
</organism>
<comment type="caution">
    <text evidence="1">The sequence shown here is derived from an EMBL/GenBank/DDBJ whole genome shotgun (WGS) entry which is preliminary data.</text>
</comment>
<dbReference type="AlphaFoldDB" id="A0A0M0BMH0"/>
<evidence type="ECO:0000313" key="1">
    <source>
        <dbReference type="EMBL" id="KON29782.1"/>
    </source>
</evidence>
<dbReference type="SUPFAM" id="SSF54427">
    <property type="entry name" value="NTF2-like"/>
    <property type="match status" value="1"/>
</dbReference>
<gene>
    <name evidence="1" type="ORF">AC482_05540</name>
</gene>
<dbReference type="Gene3D" id="3.10.450.50">
    <property type="match status" value="1"/>
</dbReference>
<dbReference type="EMBL" id="LFWZ01000051">
    <property type="protein sequence ID" value="KON29782.1"/>
    <property type="molecule type" value="Genomic_DNA"/>
</dbReference>